<keyword evidence="2" id="KW-1185">Reference proteome</keyword>
<gene>
    <name evidence="1" type="ORF">KIN20_028545</name>
</gene>
<name>A0AAD5R1S1_PARTN</name>
<evidence type="ECO:0000313" key="2">
    <source>
        <dbReference type="Proteomes" id="UP001196413"/>
    </source>
</evidence>
<dbReference type="Proteomes" id="UP001196413">
    <property type="component" value="Unassembled WGS sequence"/>
</dbReference>
<protein>
    <submittedName>
        <fullName evidence="1">Uncharacterized protein</fullName>
    </submittedName>
</protein>
<evidence type="ECO:0000313" key="1">
    <source>
        <dbReference type="EMBL" id="KAJ1367604.1"/>
    </source>
</evidence>
<dbReference type="AlphaFoldDB" id="A0AAD5R1S1"/>
<comment type="caution">
    <text evidence="1">The sequence shown here is derived from an EMBL/GenBank/DDBJ whole genome shotgun (WGS) entry which is preliminary data.</text>
</comment>
<sequence length="161" mass="19075">MSGAIWIYTFAIMTFNRLTGCKKAFSPEEDRDRPPTSSCRSRRTFRRAEWLVMPCASKRSWRHVSVVAISEVGNKFSRLTAKRYTLRRKYLTKPSFLGRHYHLFEEYLQSRKDTQKAKGSKKIVLRLHRKKIQFIKSLLFQQSKWMALSLREPSYTCTLSD</sequence>
<proteinExistence type="predicted"/>
<accession>A0AAD5R1S1</accession>
<reference evidence="1" key="1">
    <citation type="submission" date="2021-06" db="EMBL/GenBank/DDBJ databases">
        <title>Parelaphostrongylus tenuis whole genome reference sequence.</title>
        <authorList>
            <person name="Garwood T.J."/>
            <person name="Larsen P.A."/>
            <person name="Fountain-Jones N.M."/>
            <person name="Garbe J.R."/>
            <person name="Macchietto M.G."/>
            <person name="Kania S.A."/>
            <person name="Gerhold R.W."/>
            <person name="Richards J.E."/>
            <person name="Wolf T.M."/>
        </authorList>
    </citation>
    <scope>NUCLEOTIDE SEQUENCE</scope>
    <source>
        <strain evidence="1">MNPRO001-30</strain>
        <tissue evidence="1">Meninges</tissue>
    </source>
</reference>
<organism evidence="1 2">
    <name type="scientific">Parelaphostrongylus tenuis</name>
    <name type="common">Meningeal worm</name>
    <dbReference type="NCBI Taxonomy" id="148309"/>
    <lineage>
        <taxon>Eukaryota</taxon>
        <taxon>Metazoa</taxon>
        <taxon>Ecdysozoa</taxon>
        <taxon>Nematoda</taxon>
        <taxon>Chromadorea</taxon>
        <taxon>Rhabditida</taxon>
        <taxon>Rhabditina</taxon>
        <taxon>Rhabditomorpha</taxon>
        <taxon>Strongyloidea</taxon>
        <taxon>Metastrongylidae</taxon>
        <taxon>Parelaphostrongylus</taxon>
    </lineage>
</organism>
<dbReference type="EMBL" id="JAHQIW010005955">
    <property type="protein sequence ID" value="KAJ1367604.1"/>
    <property type="molecule type" value="Genomic_DNA"/>
</dbReference>